<evidence type="ECO:0000313" key="4">
    <source>
        <dbReference type="Proteomes" id="UP001501470"/>
    </source>
</evidence>
<dbReference type="PANTHER" id="PTHR18964:SF149">
    <property type="entry name" value="BIFUNCTIONAL UDP-N-ACETYLGLUCOSAMINE 2-EPIMERASE_N-ACETYLMANNOSAMINE KINASE"/>
    <property type="match status" value="1"/>
</dbReference>
<dbReference type="SUPFAM" id="SSF46785">
    <property type="entry name" value="Winged helix' DNA-binding domain"/>
    <property type="match status" value="1"/>
</dbReference>
<dbReference type="InterPro" id="IPR043129">
    <property type="entry name" value="ATPase_NBD"/>
</dbReference>
<reference evidence="4" key="1">
    <citation type="journal article" date="2019" name="Int. J. Syst. Evol. Microbiol.">
        <title>The Global Catalogue of Microorganisms (GCM) 10K type strain sequencing project: providing services to taxonomists for standard genome sequencing and annotation.</title>
        <authorList>
            <consortium name="The Broad Institute Genomics Platform"/>
            <consortium name="The Broad Institute Genome Sequencing Center for Infectious Disease"/>
            <person name="Wu L."/>
            <person name="Ma J."/>
        </authorList>
    </citation>
    <scope>NUCLEOTIDE SEQUENCE [LARGE SCALE GENOMIC DNA]</scope>
    <source>
        <strain evidence="4">JCM 15933</strain>
    </source>
</reference>
<dbReference type="PANTHER" id="PTHR18964">
    <property type="entry name" value="ROK (REPRESSOR, ORF, KINASE) FAMILY"/>
    <property type="match status" value="1"/>
</dbReference>
<name>A0ABP4LWF3_9ACTN</name>
<dbReference type="EMBL" id="BAAAQD010000012">
    <property type="protein sequence ID" value="GAA1532120.1"/>
    <property type="molecule type" value="Genomic_DNA"/>
</dbReference>
<dbReference type="Pfam" id="PF12802">
    <property type="entry name" value="MarR_2"/>
    <property type="match status" value="1"/>
</dbReference>
<dbReference type="PROSITE" id="PS01125">
    <property type="entry name" value="ROK"/>
    <property type="match status" value="1"/>
</dbReference>
<evidence type="ECO:0000313" key="3">
    <source>
        <dbReference type="EMBL" id="GAA1532120.1"/>
    </source>
</evidence>
<feature type="domain" description="HTH marR-type" evidence="2">
    <location>
        <begin position="19"/>
        <end position="66"/>
    </location>
</feature>
<accession>A0ABP4LWF3</accession>
<dbReference type="InterPro" id="IPR011991">
    <property type="entry name" value="ArsR-like_HTH"/>
</dbReference>
<organism evidence="3 4">
    <name type="scientific">Dactylosporangium maewongense</name>
    <dbReference type="NCBI Taxonomy" id="634393"/>
    <lineage>
        <taxon>Bacteria</taxon>
        <taxon>Bacillati</taxon>
        <taxon>Actinomycetota</taxon>
        <taxon>Actinomycetes</taxon>
        <taxon>Micromonosporales</taxon>
        <taxon>Micromonosporaceae</taxon>
        <taxon>Dactylosporangium</taxon>
    </lineage>
</organism>
<dbReference type="Gene3D" id="1.10.10.10">
    <property type="entry name" value="Winged helix-like DNA-binding domain superfamily/Winged helix DNA-binding domain"/>
    <property type="match status" value="1"/>
</dbReference>
<dbReference type="Proteomes" id="UP001501470">
    <property type="component" value="Unassembled WGS sequence"/>
</dbReference>
<comment type="similarity">
    <text evidence="1">Belongs to the ROK (NagC/XylR) family.</text>
</comment>
<evidence type="ECO:0000259" key="2">
    <source>
        <dbReference type="Pfam" id="PF12802"/>
    </source>
</evidence>
<proteinExistence type="inferred from homology"/>
<dbReference type="InterPro" id="IPR000600">
    <property type="entry name" value="ROK"/>
</dbReference>
<dbReference type="InterPro" id="IPR036388">
    <property type="entry name" value="WH-like_DNA-bd_sf"/>
</dbReference>
<dbReference type="Pfam" id="PF00480">
    <property type="entry name" value="ROK"/>
    <property type="match status" value="1"/>
</dbReference>
<dbReference type="Gene3D" id="3.30.420.40">
    <property type="match status" value="2"/>
</dbReference>
<comment type="caution">
    <text evidence="3">The sequence shown here is derived from an EMBL/GenBank/DDBJ whole genome shotgun (WGS) entry which is preliminary data.</text>
</comment>
<sequence>MKWVDEVPLAKHGAGRDLSRSAVLALLGSRGPTSRADIARELGLSPTAVSQIMRRLLEQRMVEEVAQAPSSGGRPGSLIGLVGGAGRALGVKVAADHLAIVNVRLDGQMLSSTTLAFDAMAPDALPRLAAELATHTHSDPGLPKLLGVGVAVPGVVARPDKGTVDADVLQWRRLPVGRHLRGVLGLPVVVENDVNALAVAEVLYGHGREADDFLVLTIGRGIGMGIVADRSVYRGGRGGAGEFGHVPMDEQGPPCQCGRHGCLEAWLGEPALERIARERGVIGPRQGFAALVTAADRGDRLAAEIFADAGRLLGRAVAGAANMFDPDRIVISGEGVAHWIHWDVAFRAEFARRQVRGGDGIAVVLHTWDDSSWAQGAAALVLAAPFDLDGFGGDQANLVVARLHGSVEGADGTVD</sequence>
<dbReference type="InterPro" id="IPR000835">
    <property type="entry name" value="HTH_MarR-typ"/>
</dbReference>
<dbReference type="InterPro" id="IPR049874">
    <property type="entry name" value="ROK_cs"/>
</dbReference>
<dbReference type="SUPFAM" id="SSF53067">
    <property type="entry name" value="Actin-like ATPase domain"/>
    <property type="match status" value="1"/>
</dbReference>
<evidence type="ECO:0000256" key="1">
    <source>
        <dbReference type="ARBA" id="ARBA00006479"/>
    </source>
</evidence>
<protein>
    <submittedName>
        <fullName evidence="3">ROK family transcriptional regulator</fullName>
    </submittedName>
</protein>
<gene>
    <name evidence="3" type="ORF">GCM10009827_057410</name>
</gene>
<dbReference type="RefSeq" id="WP_344505345.1">
    <property type="nucleotide sequence ID" value="NZ_BAAAQD010000012.1"/>
</dbReference>
<dbReference type="InterPro" id="IPR036390">
    <property type="entry name" value="WH_DNA-bd_sf"/>
</dbReference>
<dbReference type="CDD" id="cd00090">
    <property type="entry name" value="HTH_ARSR"/>
    <property type="match status" value="1"/>
</dbReference>
<keyword evidence="4" id="KW-1185">Reference proteome</keyword>